<sequence>ALVDMTQIWQWHMYDPAVSPEQHLCTVAHEISTPLRQALHKHPWLSFYNLNSLIKPQ</sequence>
<reference evidence="1 2" key="1">
    <citation type="submission" date="2014-04" db="EMBL/GenBank/DDBJ databases">
        <authorList>
            <consortium name="DOE Joint Genome Institute"/>
            <person name="Kuo A."/>
            <person name="Kohler A."/>
            <person name="Jargeat P."/>
            <person name="Nagy L.G."/>
            <person name="Floudas D."/>
            <person name="Copeland A."/>
            <person name="Barry K.W."/>
            <person name="Cichocki N."/>
            <person name="Veneault-Fourrey C."/>
            <person name="LaButti K."/>
            <person name="Lindquist E.A."/>
            <person name="Lipzen A."/>
            <person name="Lundell T."/>
            <person name="Morin E."/>
            <person name="Murat C."/>
            <person name="Sun H."/>
            <person name="Tunlid A."/>
            <person name="Henrissat B."/>
            <person name="Grigoriev I.V."/>
            <person name="Hibbett D.S."/>
            <person name="Martin F."/>
            <person name="Nordberg H.P."/>
            <person name="Cantor M.N."/>
            <person name="Hua S.X."/>
        </authorList>
    </citation>
    <scope>NUCLEOTIDE SEQUENCE [LARGE SCALE GENOMIC DNA]</scope>
    <source>
        <strain evidence="1 2">Ve08.2h10</strain>
    </source>
</reference>
<protein>
    <submittedName>
        <fullName evidence="1">Uncharacterized protein</fullName>
    </submittedName>
</protein>
<reference evidence="2" key="2">
    <citation type="submission" date="2015-01" db="EMBL/GenBank/DDBJ databases">
        <title>Evolutionary Origins and Diversification of the Mycorrhizal Mutualists.</title>
        <authorList>
            <consortium name="DOE Joint Genome Institute"/>
            <consortium name="Mycorrhizal Genomics Consortium"/>
            <person name="Kohler A."/>
            <person name="Kuo A."/>
            <person name="Nagy L.G."/>
            <person name="Floudas D."/>
            <person name="Copeland A."/>
            <person name="Barry K.W."/>
            <person name="Cichocki N."/>
            <person name="Veneault-Fourrey C."/>
            <person name="LaButti K."/>
            <person name="Lindquist E.A."/>
            <person name="Lipzen A."/>
            <person name="Lundell T."/>
            <person name="Morin E."/>
            <person name="Murat C."/>
            <person name="Riley R."/>
            <person name="Ohm R."/>
            <person name="Sun H."/>
            <person name="Tunlid A."/>
            <person name="Henrissat B."/>
            <person name="Grigoriev I.V."/>
            <person name="Hibbett D.S."/>
            <person name="Martin F."/>
        </authorList>
    </citation>
    <scope>NUCLEOTIDE SEQUENCE [LARGE SCALE GENOMIC DNA]</scope>
    <source>
        <strain evidence="2">Ve08.2h10</strain>
    </source>
</reference>
<organism evidence="1 2">
    <name type="scientific">Paxillus rubicundulus Ve08.2h10</name>
    <dbReference type="NCBI Taxonomy" id="930991"/>
    <lineage>
        <taxon>Eukaryota</taxon>
        <taxon>Fungi</taxon>
        <taxon>Dikarya</taxon>
        <taxon>Basidiomycota</taxon>
        <taxon>Agaricomycotina</taxon>
        <taxon>Agaricomycetes</taxon>
        <taxon>Agaricomycetidae</taxon>
        <taxon>Boletales</taxon>
        <taxon>Paxilineae</taxon>
        <taxon>Paxillaceae</taxon>
        <taxon>Paxillus</taxon>
    </lineage>
</organism>
<evidence type="ECO:0000313" key="2">
    <source>
        <dbReference type="Proteomes" id="UP000054538"/>
    </source>
</evidence>
<dbReference type="OrthoDB" id="2638922at2759"/>
<name>A0A0D0DHL7_9AGAM</name>
<keyword evidence="2" id="KW-1185">Reference proteome</keyword>
<accession>A0A0D0DHL7</accession>
<proteinExistence type="predicted"/>
<dbReference type="AlphaFoldDB" id="A0A0D0DHL7"/>
<dbReference type="HOGENOM" id="CLU_3002114_0_0_1"/>
<evidence type="ECO:0000313" key="1">
    <source>
        <dbReference type="EMBL" id="KIK77540.1"/>
    </source>
</evidence>
<dbReference type="EMBL" id="KN826940">
    <property type="protein sequence ID" value="KIK77540.1"/>
    <property type="molecule type" value="Genomic_DNA"/>
</dbReference>
<dbReference type="Proteomes" id="UP000054538">
    <property type="component" value="Unassembled WGS sequence"/>
</dbReference>
<feature type="non-terminal residue" evidence="1">
    <location>
        <position position="1"/>
    </location>
</feature>
<gene>
    <name evidence="1" type="ORF">PAXRUDRAFT_166503</name>
</gene>
<dbReference type="InParanoid" id="A0A0D0DHL7"/>